<keyword evidence="2" id="KW-0229">DNA integration</keyword>
<keyword evidence="3 5" id="KW-0238">DNA-binding</keyword>
<dbReference type="PANTHER" id="PTHR30349:SF41">
    <property type="entry name" value="INTEGRASE_RECOMBINASE PROTEIN MJ0367-RELATED"/>
    <property type="match status" value="1"/>
</dbReference>
<evidence type="ECO:0008006" key="10">
    <source>
        <dbReference type="Google" id="ProtNLM"/>
    </source>
</evidence>
<dbReference type="InterPro" id="IPR002104">
    <property type="entry name" value="Integrase_catalytic"/>
</dbReference>
<evidence type="ECO:0000256" key="5">
    <source>
        <dbReference type="PROSITE-ProRule" id="PRU01248"/>
    </source>
</evidence>
<evidence type="ECO:0000256" key="1">
    <source>
        <dbReference type="ARBA" id="ARBA00008857"/>
    </source>
</evidence>
<reference evidence="8" key="2">
    <citation type="submission" date="2020-09" db="EMBL/GenBank/DDBJ databases">
        <authorList>
            <person name="Sun Q."/>
            <person name="Zhou Y."/>
        </authorList>
    </citation>
    <scope>NUCLEOTIDE SEQUENCE</scope>
    <source>
        <strain evidence="8">CGMCC 1.15254</strain>
    </source>
</reference>
<feature type="domain" description="Tyr recombinase" evidence="6">
    <location>
        <begin position="181"/>
        <end position="371"/>
    </location>
</feature>
<reference evidence="8" key="1">
    <citation type="journal article" date="2014" name="Int. J. Syst. Evol. Microbiol.">
        <title>Complete genome sequence of Corynebacterium casei LMG S-19264T (=DSM 44701T), isolated from a smear-ripened cheese.</title>
        <authorList>
            <consortium name="US DOE Joint Genome Institute (JGI-PGF)"/>
            <person name="Walter F."/>
            <person name="Albersmeier A."/>
            <person name="Kalinowski J."/>
            <person name="Ruckert C."/>
        </authorList>
    </citation>
    <scope>NUCLEOTIDE SEQUENCE</scope>
    <source>
        <strain evidence="8">CGMCC 1.15254</strain>
    </source>
</reference>
<comment type="caution">
    <text evidence="8">The sequence shown here is derived from an EMBL/GenBank/DDBJ whole genome shotgun (WGS) entry which is preliminary data.</text>
</comment>
<sequence>MTEKHTIMGGKVYVYRRENSKYWQCSTFLAGKNHRTSTKEESLSLAKQFAEDWFFTLRDKDRQGLIKNEKTFKQVADLFAHEYEASTKGARSPKWVEGHKARLRLHLVPFFGDKGLSEITAGLIQEYRIHRMETAVRPPARSTLHDEIVTLSQVLKVAIRYNWLQHLPDMSQPYGAQSKVVHRPWFSPKQYEQLYKATRQNAAATGGRHKKQAEDLHDMILFAANTGLRPDELFNLEHRDVEIVEDGDTDETILVIEVRGKRGVGYCKSTKGAVRPYERVCQRNDFEESDKVFPHNHLRMFNRILDEQGLKVDRDGQKRTLYSLRHTYICLRLMEGADIYQIAKNCRTSVEMIERHYAAHIKNTLDASAINVRKVKKKPKGLSDKKDATADYLKCPSPEQAEGQGNMSKCHAHLQGQGYVEKFAKMITYHFLVQI</sequence>
<dbReference type="PANTHER" id="PTHR30349">
    <property type="entry name" value="PHAGE INTEGRASE-RELATED"/>
    <property type="match status" value="1"/>
</dbReference>
<dbReference type="PROSITE" id="PS51900">
    <property type="entry name" value="CB"/>
    <property type="match status" value="1"/>
</dbReference>
<accession>A0A917C8G2</accession>
<dbReference type="Gene3D" id="1.10.443.10">
    <property type="entry name" value="Intergrase catalytic core"/>
    <property type="match status" value="1"/>
</dbReference>
<proteinExistence type="inferred from homology"/>
<evidence type="ECO:0000313" key="9">
    <source>
        <dbReference type="Proteomes" id="UP000632498"/>
    </source>
</evidence>
<dbReference type="PROSITE" id="PS51898">
    <property type="entry name" value="TYR_RECOMBINASE"/>
    <property type="match status" value="1"/>
</dbReference>
<name>A0A917C8G2_9PROT</name>
<organism evidence="8 9">
    <name type="scientific">Terasakiella brassicae</name>
    <dbReference type="NCBI Taxonomy" id="1634917"/>
    <lineage>
        <taxon>Bacteria</taxon>
        <taxon>Pseudomonadati</taxon>
        <taxon>Pseudomonadota</taxon>
        <taxon>Alphaproteobacteria</taxon>
        <taxon>Rhodospirillales</taxon>
        <taxon>Terasakiellaceae</taxon>
        <taxon>Terasakiella</taxon>
    </lineage>
</organism>
<keyword evidence="4" id="KW-0233">DNA recombination</keyword>
<keyword evidence="9" id="KW-1185">Reference proteome</keyword>
<dbReference type="InterPro" id="IPR010998">
    <property type="entry name" value="Integrase_recombinase_N"/>
</dbReference>
<feature type="domain" description="Core-binding (CB)" evidence="7">
    <location>
        <begin position="70"/>
        <end position="159"/>
    </location>
</feature>
<dbReference type="InterPro" id="IPR050090">
    <property type="entry name" value="Tyrosine_recombinase_XerCD"/>
</dbReference>
<gene>
    <name evidence="8" type="ORF">GCM10011332_32140</name>
</gene>
<dbReference type="RefSeq" id="WP_229734396.1">
    <property type="nucleotide sequence ID" value="NZ_BMHV01000040.1"/>
</dbReference>
<dbReference type="Proteomes" id="UP000632498">
    <property type="component" value="Unassembled WGS sequence"/>
</dbReference>
<dbReference type="EMBL" id="BMHV01000040">
    <property type="protein sequence ID" value="GGF75693.1"/>
    <property type="molecule type" value="Genomic_DNA"/>
</dbReference>
<evidence type="ECO:0000259" key="6">
    <source>
        <dbReference type="PROSITE" id="PS51898"/>
    </source>
</evidence>
<dbReference type="GO" id="GO:0006310">
    <property type="term" value="P:DNA recombination"/>
    <property type="evidence" value="ECO:0007669"/>
    <property type="project" value="UniProtKB-KW"/>
</dbReference>
<evidence type="ECO:0000256" key="3">
    <source>
        <dbReference type="ARBA" id="ARBA00023125"/>
    </source>
</evidence>
<dbReference type="SUPFAM" id="SSF56349">
    <property type="entry name" value="DNA breaking-rejoining enzymes"/>
    <property type="match status" value="1"/>
</dbReference>
<dbReference type="InterPro" id="IPR013762">
    <property type="entry name" value="Integrase-like_cat_sf"/>
</dbReference>
<protein>
    <recommendedName>
        <fullName evidence="10">Integrase</fullName>
    </recommendedName>
</protein>
<dbReference type="AlphaFoldDB" id="A0A917C8G2"/>
<dbReference type="Gene3D" id="1.10.150.130">
    <property type="match status" value="1"/>
</dbReference>
<dbReference type="InterPro" id="IPR044068">
    <property type="entry name" value="CB"/>
</dbReference>
<dbReference type="GO" id="GO:0003677">
    <property type="term" value="F:DNA binding"/>
    <property type="evidence" value="ECO:0007669"/>
    <property type="project" value="UniProtKB-UniRule"/>
</dbReference>
<dbReference type="GO" id="GO:0015074">
    <property type="term" value="P:DNA integration"/>
    <property type="evidence" value="ECO:0007669"/>
    <property type="project" value="UniProtKB-KW"/>
</dbReference>
<dbReference type="InterPro" id="IPR011010">
    <property type="entry name" value="DNA_brk_join_enz"/>
</dbReference>
<evidence type="ECO:0000256" key="4">
    <source>
        <dbReference type="ARBA" id="ARBA00023172"/>
    </source>
</evidence>
<comment type="similarity">
    <text evidence="1">Belongs to the 'phage' integrase family.</text>
</comment>
<evidence type="ECO:0000313" key="8">
    <source>
        <dbReference type="EMBL" id="GGF75693.1"/>
    </source>
</evidence>
<evidence type="ECO:0000259" key="7">
    <source>
        <dbReference type="PROSITE" id="PS51900"/>
    </source>
</evidence>
<evidence type="ECO:0000256" key="2">
    <source>
        <dbReference type="ARBA" id="ARBA00022908"/>
    </source>
</evidence>